<dbReference type="EMBL" id="MLYV02000925">
    <property type="protein sequence ID" value="PSR75121.1"/>
    <property type="molecule type" value="Genomic_DNA"/>
</dbReference>
<evidence type="ECO:0000313" key="2">
    <source>
        <dbReference type="Proteomes" id="UP000186601"/>
    </source>
</evidence>
<gene>
    <name evidence="1" type="ORF">PHLCEN_2v9306</name>
</gene>
<protein>
    <submittedName>
        <fullName evidence="1">Uncharacterized protein</fullName>
    </submittedName>
</protein>
<accession>A0A2R6NRA1</accession>
<reference evidence="1 2" key="1">
    <citation type="submission" date="2018-02" db="EMBL/GenBank/DDBJ databases">
        <title>Genome sequence of the basidiomycete white-rot fungus Phlebia centrifuga.</title>
        <authorList>
            <person name="Granchi Z."/>
            <person name="Peng M."/>
            <person name="de Vries R.P."/>
            <person name="Hilden K."/>
            <person name="Makela M.R."/>
            <person name="Grigoriev I."/>
            <person name="Riley R."/>
        </authorList>
    </citation>
    <scope>NUCLEOTIDE SEQUENCE [LARGE SCALE GENOMIC DNA]</scope>
    <source>
        <strain evidence="1 2">FBCC195</strain>
    </source>
</reference>
<dbReference type="AlphaFoldDB" id="A0A2R6NRA1"/>
<proteinExistence type="predicted"/>
<organism evidence="1 2">
    <name type="scientific">Hermanssonia centrifuga</name>
    <dbReference type="NCBI Taxonomy" id="98765"/>
    <lineage>
        <taxon>Eukaryota</taxon>
        <taxon>Fungi</taxon>
        <taxon>Dikarya</taxon>
        <taxon>Basidiomycota</taxon>
        <taxon>Agaricomycotina</taxon>
        <taxon>Agaricomycetes</taxon>
        <taxon>Polyporales</taxon>
        <taxon>Meruliaceae</taxon>
        <taxon>Hermanssonia</taxon>
    </lineage>
</organism>
<dbReference type="Proteomes" id="UP000186601">
    <property type="component" value="Unassembled WGS sequence"/>
</dbReference>
<evidence type="ECO:0000313" key="1">
    <source>
        <dbReference type="EMBL" id="PSR75121.1"/>
    </source>
</evidence>
<comment type="caution">
    <text evidence="1">The sequence shown here is derived from an EMBL/GenBank/DDBJ whole genome shotgun (WGS) entry which is preliminary data.</text>
</comment>
<keyword evidence="2" id="KW-1185">Reference proteome</keyword>
<sequence length="60" mass="6795">MSILPYALQEFPMKRSCGQIECTRIDTHMTPFTGSYSGELRKTDIIAYPKADARKVLGQE</sequence>
<name>A0A2R6NRA1_9APHY</name>